<dbReference type="GO" id="GO:0000307">
    <property type="term" value="C:cyclin-dependent protein kinase holoenzyme complex"/>
    <property type="evidence" value="ECO:0007669"/>
    <property type="project" value="TreeGrafter"/>
</dbReference>
<dbReference type="SUPFAM" id="SSF47954">
    <property type="entry name" value="Cyclin-like"/>
    <property type="match status" value="1"/>
</dbReference>
<dbReference type="InParanoid" id="A0A151ZKG7"/>
<dbReference type="GO" id="GO:0016538">
    <property type="term" value="F:cyclin-dependent protein serine/threonine kinase regulator activity"/>
    <property type="evidence" value="ECO:0007669"/>
    <property type="project" value="TreeGrafter"/>
</dbReference>
<feature type="compositionally biased region" description="Pro residues" evidence="1">
    <location>
        <begin position="407"/>
        <end position="418"/>
    </location>
</feature>
<dbReference type="GO" id="GO:0019901">
    <property type="term" value="F:protein kinase binding"/>
    <property type="evidence" value="ECO:0007669"/>
    <property type="project" value="InterPro"/>
</dbReference>
<evidence type="ECO:0000313" key="2">
    <source>
        <dbReference type="EMBL" id="KYQ94417.1"/>
    </source>
</evidence>
<name>A0A151ZKG7_TIELA</name>
<gene>
    <name evidence="2" type="ORF">DLAC_04714</name>
</gene>
<accession>A0A151ZKG7</accession>
<proteinExistence type="predicted"/>
<dbReference type="AlphaFoldDB" id="A0A151ZKG7"/>
<dbReference type="CDD" id="cd20558">
    <property type="entry name" value="CYCLIN_ScPCL7-like"/>
    <property type="match status" value="1"/>
</dbReference>
<dbReference type="GO" id="GO:0005634">
    <property type="term" value="C:nucleus"/>
    <property type="evidence" value="ECO:0007669"/>
    <property type="project" value="TreeGrafter"/>
</dbReference>
<reference evidence="2 3" key="1">
    <citation type="submission" date="2015-12" db="EMBL/GenBank/DDBJ databases">
        <title>Dictyostelia acquired genes for synthesis and detection of signals that induce cell-type specialization by lateral gene transfer from prokaryotes.</title>
        <authorList>
            <person name="Gloeckner G."/>
            <person name="Schaap P."/>
        </authorList>
    </citation>
    <scope>NUCLEOTIDE SEQUENCE [LARGE SCALE GENOMIC DNA]</scope>
    <source>
        <strain evidence="2 3">TK</strain>
    </source>
</reference>
<feature type="region of interest" description="Disordered" evidence="1">
    <location>
        <begin position="83"/>
        <end position="105"/>
    </location>
</feature>
<protein>
    <submittedName>
        <fullName evidence="2">Cyclin-related 2 family protein</fullName>
    </submittedName>
</protein>
<dbReference type="FunCoup" id="A0A151ZKG7">
    <property type="interactions" value="290"/>
</dbReference>
<dbReference type="OrthoDB" id="337735at2759"/>
<keyword evidence="3" id="KW-1185">Reference proteome</keyword>
<dbReference type="InterPro" id="IPR036915">
    <property type="entry name" value="Cyclin-like_sf"/>
</dbReference>
<dbReference type="Proteomes" id="UP000076078">
    <property type="component" value="Unassembled WGS sequence"/>
</dbReference>
<evidence type="ECO:0000313" key="3">
    <source>
        <dbReference type="Proteomes" id="UP000076078"/>
    </source>
</evidence>
<dbReference type="PANTHER" id="PTHR15615:SF108">
    <property type="entry name" value="PROTEIN CNPPD1"/>
    <property type="match status" value="1"/>
</dbReference>
<feature type="region of interest" description="Disordered" evidence="1">
    <location>
        <begin position="392"/>
        <end position="425"/>
    </location>
</feature>
<dbReference type="PANTHER" id="PTHR15615">
    <property type="match status" value="1"/>
</dbReference>
<comment type="caution">
    <text evidence="2">The sequence shown here is derived from an EMBL/GenBank/DDBJ whole genome shotgun (WGS) entry which is preliminary data.</text>
</comment>
<dbReference type="InterPro" id="IPR013922">
    <property type="entry name" value="Cyclin_PHO80-like"/>
</dbReference>
<feature type="compositionally biased region" description="Low complexity" evidence="1">
    <location>
        <begin position="83"/>
        <end position="101"/>
    </location>
</feature>
<dbReference type="OMA" id="KYLPFGT"/>
<organism evidence="2 3">
    <name type="scientific">Tieghemostelium lacteum</name>
    <name type="common">Slime mold</name>
    <name type="synonym">Dictyostelium lacteum</name>
    <dbReference type="NCBI Taxonomy" id="361077"/>
    <lineage>
        <taxon>Eukaryota</taxon>
        <taxon>Amoebozoa</taxon>
        <taxon>Evosea</taxon>
        <taxon>Eumycetozoa</taxon>
        <taxon>Dictyostelia</taxon>
        <taxon>Dictyosteliales</taxon>
        <taxon>Raperosteliaceae</taxon>
        <taxon>Tieghemostelium</taxon>
    </lineage>
</organism>
<dbReference type="STRING" id="361077.A0A151ZKG7"/>
<evidence type="ECO:0000256" key="1">
    <source>
        <dbReference type="SAM" id="MobiDB-lite"/>
    </source>
</evidence>
<dbReference type="Pfam" id="PF08613">
    <property type="entry name" value="Cyclin"/>
    <property type="match status" value="1"/>
</dbReference>
<dbReference type="Gene3D" id="1.10.472.10">
    <property type="entry name" value="Cyclin-like"/>
    <property type="match status" value="1"/>
</dbReference>
<dbReference type="EMBL" id="LODT01000022">
    <property type="protein sequence ID" value="KYQ94417.1"/>
    <property type="molecule type" value="Genomic_DNA"/>
</dbReference>
<sequence length="596" mass="69796">MMYSKSQTTSPKPSNAFLTALPSSISAPSLLVLHKQQTTTPVNVQQPIAGGSHRKYNTLKHNNKEQNNQTSKSNNHKKNNITIQQPQQQQQQQQNSNNGNNNKKHKFHKKINFLNKNNIEQNNRYQNSNLINSNIVVSNDQQPDDYPSITRDLSNLSLAPQTQENEIQQKQQNQQENQAEIQYPPIEVIEQPQVQKPQELDDDSQEEIYPFSMKEETLGEYFSFLSILSDYIEHQIDQCGDSSIRTSSDCTSNITHPTFQVFNVDQEPEISIYNYILRIFKYLPFGTDIFIFSIIYLDRVIEQNPQIKLSYLNIHRLFMASVLVASKYHNDKSLNNRYYAQVGGVNLTEMNLLEIKFLILVDWNLLITTDTFNTYNDLIQLKIKSLNSNSIEHNNNSNQQTIEKPQLPSPSISPPLPPQQQTDKCISNNNYQQQSQQQQQQTDKCISNNNNIHQQNFKVEHTVQFVKTQPQHYQKPNINPSHQYNHRNNQNYYINQNLNNNFNNSNNNNNENNNFKNNIPKAPNNRVNPNYLTYPIPANQYHLYQYYQQPVVYHQQQTYDDQSVYYDYHQTSQQTQQQNIYSSQWLNGSYYYQQPF</sequence>